<proteinExistence type="predicted"/>
<evidence type="ECO:0000313" key="2">
    <source>
        <dbReference type="Proteomes" id="UP000748752"/>
    </source>
</evidence>
<dbReference type="Pfam" id="PF14386">
    <property type="entry name" value="DUF4417"/>
    <property type="match status" value="1"/>
</dbReference>
<dbReference type="RefSeq" id="WP_200242340.1">
    <property type="nucleotide sequence ID" value="NZ_NRRV01000094.1"/>
</dbReference>
<dbReference type="InterPro" id="IPR025530">
    <property type="entry name" value="DUF4417"/>
</dbReference>
<sequence length="224" mass="25838">MTTRSSANWLAKPGGFDALHCSLLFPSASSYGIPRLETQDCALPDDFRLLPYRSRLDRLDLRRDICHCFLDDYRFESTWNQPEVGLRHVSGYFAACSPDFSLYPSWPRAAQIWNTYRSRWVARFWQSRGVRVIPTVNWSDAQSFDFCFDGLAERQTLAIATADCRRKHVERRFVAGLEATLARLRPATLVVYGRLRPPHRDLIVASGCRLLELAPAWERLREIA</sequence>
<dbReference type="Proteomes" id="UP000748752">
    <property type="component" value="Unassembled WGS sequence"/>
</dbReference>
<reference evidence="1 2" key="1">
    <citation type="journal article" date="2020" name="Microorganisms">
        <title>Osmotic Adaptation and Compatible Solute Biosynthesis of Phototrophic Bacteria as Revealed from Genome Analyses.</title>
        <authorList>
            <person name="Imhoff J.F."/>
            <person name="Rahn T."/>
            <person name="Kunzel S."/>
            <person name="Keller A."/>
            <person name="Neulinger S.C."/>
        </authorList>
    </citation>
    <scope>NUCLEOTIDE SEQUENCE [LARGE SCALE GENOMIC DNA]</scope>
    <source>
        <strain evidence="1 2">DSM 6210</strain>
    </source>
</reference>
<gene>
    <name evidence="1" type="ORF">CKO31_23000</name>
</gene>
<evidence type="ECO:0008006" key="3">
    <source>
        <dbReference type="Google" id="ProtNLM"/>
    </source>
</evidence>
<accession>A0ABS1CP02</accession>
<keyword evidence="2" id="KW-1185">Reference proteome</keyword>
<name>A0ABS1CP02_9GAMM</name>
<protein>
    <recommendedName>
        <fullName evidence="3">DUF4417 domain-containing protein</fullName>
    </recommendedName>
</protein>
<evidence type="ECO:0000313" key="1">
    <source>
        <dbReference type="EMBL" id="MBK1633560.1"/>
    </source>
</evidence>
<organism evidence="1 2">
    <name type="scientific">Thiohalocapsa halophila</name>
    <dbReference type="NCBI Taxonomy" id="69359"/>
    <lineage>
        <taxon>Bacteria</taxon>
        <taxon>Pseudomonadati</taxon>
        <taxon>Pseudomonadota</taxon>
        <taxon>Gammaproteobacteria</taxon>
        <taxon>Chromatiales</taxon>
        <taxon>Chromatiaceae</taxon>
        <taxon>Thiohalocapsa</taxon>
    </lineage>
</organism>
<dbReference type="EMBL" id="NRRV01000094">
    <property type="protein sequence ID" value="MBK1633560.1"/>
    <property type="molecule type" value="Genomic_DNA"/>
</dbReference>
<comment type="caution">
    <text evidence="1">The sequence shown here is derived from an EMBL/GenBank/DDBJ whole genome shotgun (WGS) entry which is preliminary data.</text>
</comment>